<dbReference type="InterPro" id="IPR011013">
    <property type="entry name" value="Gal_mutarotase_sf_dom"/>
</dbReference>
<proteinExistence type="predicted"/>
<comment type="caution">
    <text evidence="1">The sequence shown here is derived from an EMBL/GenBank/DDBJ whole genome shotgun (WGS) entry which is preliminary data.</text>
</comment>
<keyword evidence="2" id="KW-1185">Reference proteome</keyword>
<dbReference type="InterPro" id="IPR008183">
    <property type="entry name" value="Aldose_1/G6P_1-epimerase"/>
</dbReference>
<accession>A0A4R5UKI2</accession>
<dbReference type="PANTHER" id="PTHR11122:SF13">
    <property type="entry name" value="GLUCOSE-6-PHOSPHATE 1-EPIMERASE"/>
    <property type="match status" value="1"/>
</dbReference>
<dbReference type="Gene3D" id="2.70.98.10">
    <property type="match status" value="1"/>
</dbReference>
<dbReference type="SUPFAM" id="SSF74650">
    <property type="entry name" value="Galactose mutarotase-like"/>
    <property type="match status" value="1"/>
</dbReference>
<dbReference type="RefSeq" id="WP_133316060.1">
    <property type="nucleotide sequence ID" value="NZ_SMTL01000002.1"/>
</dbReference>
<dbReference type="EMBL" id="SMTL01000002">
    <property type="protein sequence ID" value="TDK37293.1"/>
    <property type="molecule type" value="Genomic_DNA"/>
</dbReference>
<dbReference type="GO" id="GO:0016853">
    <property type="term" value="F:isomerase activity"/>
    <property type="evidence" value="ECO:0007669"/>
    <property type="project" value="InterPro"/>
</dbReference>
<dbReference type="GO" id="GO:0005975">
    <property type="term" value="P:carbohydrate metabolic process"/>
    <property type="evidence" value="ECO:0007669"/>
    <property type="project" value="InterPro"/>
</dbReference>
<dbReference type="OrthoDB" id="9795355at2"/>
<dbReference type="Proteomes" id="UP000295238">
    <property type="component" value="Unassembled WGS sequence"/>
</dbReference>
<dbReference type="InterPro" id="IPR037481">
    <property type="entry name" value="LacX"/>
</dbReference>
<protein>
    <submittedName>
        <fullName evidence="1">Aldose 1-epimerase family protein</fullName>
    </submittedName>
</protein>
<gene>
    <name evidence="1" type="ORF">E2F50_10465</name>
</gene>
<evidence type="ECO:0000313" key="2">
    <source>
        <dbReference type="Proteomes" id="UP000295238"/>
    </source>
</evidence>
<dbReference type="CDD" id="cd09024">
    <property type="entry name" value="Aldose_epim_lacX"/>
    <property type="match status" value="1"/>
</dbReference>
<dbReference type="AlphaFoldDB" id="A0A4R5UKI2"/>
<evidence type="ECO:0000313" key="1">
    <source>
        <dbReference type="EMBL" id="TDK37293.1"/>
    </source>
</evidence>
<sequence length="294" mass="31909">MPNQITRIANEYVTVELSSLGAEMQTLVTADGRSWLWHGDPAFWAGRAPVLFPMVGKAPDNRIRIDGTPYEMAQHGFARRSEFVLAQSTPSTCRYELTASDATRAVYPFEFLLSVEYALEGARLTVAAEVENRDGKPMPFGFGFHPAFVWPLPGADGQPHTVTLHNGAEPALARLEEGLLGPKALPSPFKAGTLTLDHSLFEADAMIFLQGAGDGLAYAAQDGPALNFSFENLPNLALWTKPGTVPDAPFLCVEPWHGTAAALGSSGELSERPFSLILQHWEKSRFAFAVELPA</sequence>
<name>A0A4R5UKI2_9HYPH</name>
<organism evidence="1 2">
    <name type="scientific">Rhizobium deserti</name>
    <dbReference type="NCBI Taxonomy" id="2547961"/>
    <lineage>
        <taxon>Bacteria</taxon>
        <taxon>Pseudomonadati</taxon>
        <taxon>Pseudomonadota</taxon>
        <taxon>Alphaproteobacteria</taxon>
        <taxon>Hyphomicrobiales</taxon>
        <taxon>Rhizobiaceae</taxon>
        <taxon>Rhizobium/Agrobacterium group</taxon>
        <taxon>Rhizobium</taxon>
    </lineage>
</organism>
<reference evidence="1 2" key="1">
    <citation type="submission" date="2019-03" db="EMBL/GenBank/DDBJ databases">
        <title>Rhizobium sp. nov., an bacterium isolated from biocrust in Mu Us Desert.</title>
        <authorList>
            <person name="Lixiong L."/>
        </authorList>
    </citation>
    <scope>NUCLEOTIDE SEQUENCE [LARGE SCALE GENOMIC DNA]</scope>
    <source>
        <strain evidence="1 2">SPY-1</strain>
    </source>
</reference>
<dbReference type="PANTHER" id="PTHR11122">
    <property type="entry name" value="APOSPORY-ASSOCIATED PROTEIN C-RELATED"/>
    <property type="match status" value="1"/>
</dbReference>
<dbReference type="GO" id="GO:0030246">
    <property type="term" value="F:carbohydrate binding"/>
    <property type="evidence" value="ECO:0007669"/>
    <property type="project" value="InterPro"/>
</dbReference>
<dbReference type="InterPro" id="IPR014718">
    <property type="entry name" value="GH-type_carb-bd"/>
</dbReference>
<dbReference type="Pfam" id="PF01263">
    <property type="entry name" value="Aldose_epim"/>
    <property type="match status" value="1"/>
</dbReference>